<dbReference type="RefSeq" id="WP_158699420.1">
    <property type="nucleotide sequence ID" value="NZ_CP027527.1"/>
</dbReference>
<dbReference type="PROSITE" id="PS50110">
    <property type="entry name" value="RESPONSE_REGULATORY"/>
    <property type="match status" value="1"/>
</dbReference>
<dbReference type="AlphaFoldDB" id="A4TWB8"/>
<dbReference type="GO" id="GO:0005886">
    <property type="term" value="C:plasma membrane"/>
    <property type="evidence" value="ECO:0007669"/>
    <property type="project" value="TreeGrafter"/>
</dbReference>
<evidence type="ECO:0000259" key="4">
    <source>
        <dbReference type="PROSITE" id="PS50110"/>
    </source>
</evidence>
<sequence>MKHGADILIVEDSASDIQILAELLSGLGSISFAMTGADALAKLRDSQFDVILLDVMLPDMTGFDVCQQIAADLNPGESSVIFVTALHDAQSEEHGLLLGAMDYITKPFSPPAVRARVRNHLTLSRTTRDLRRAHERLQQLAALDYLTGTFNRGHFEMLVNRELERAERSGLTGALLLIDLDHFKRINDTHGHAAGDQVLISVADAWLRELRSCDILGRVGGEEFAVFLPETGGTEATNIAARLLQRTRDLPIVWEGRQTLRITASIGGAWPVDCALDLKTLMKAADRLLYRAKQAGRDRIEIEGANKEQSIC</sequence>
<evidence type="ECO:0000256" key="1">
    <source>
        <dbReference type="ARBA" id="ARBA00012528"/>
    </source>
</evidence>
<dbReference type="GO" id="GO:1902201">
    <property type="term" value="P:negative regulation of bacterial-type flagellum-dependent cell motility"/>
    <property type="evidence" value="ECO:0007669"/>
    <property type="project" value="TreeGrafter"/>
</dbReference>
<comment type="catalytic activity">
    <reaction evidence="2">
        <text>2 GTP = 3',3'-c-di-GMP + 2 diphosphate</text>
        <dbReference type="Rhea" id="RHEA:24898"/>
        <dbReference type="ChEBI" id="CHEBI:33019"/>
        <dbReference type="ChEBI" id="CHEBI:37565"/>
        <dbReference type="ChEBI" id="CHEBI:58805"/>
        <dbReference type="EC" id="2.7.7.65"/>
    </reaction>
</comment>
<dbReference type="SMART" id="SM00267">
    <property type="entry name" value="GGDEF"/>
    <property type="match status" value="1"/>
</dbReference>
<keyword evidence="3" id="KW-0597">Phosphoprotein</keyword>
<feature type="domain" description="Response regulatory" evidence="4">
    <location>
        <begin position="6"/>
        <end position="121"/>
    </location>
</feature>
<dbReference type="GO" id="GO:0052621">
    <property type="term" value="F:diguanylate cyclase activity"/>
    <property type="evidence" value="ECO:0007669"/>
    <property type="project" value="UniProtKB-EC"/>
</dbReference>
<evidence type="ECO:0000256" key="2">
    <source>
        <dbReference type="ARBA" id="ARBA00034247"/>
    </source>
</evidence>
<dbReference type="FunFam" id="3.30.70.270:FF:000001">
    <property type="entry name" value="Diguanylate cyclase domain protein"/>
    <property type="match status" value="1"/>
</dbReference>
<dbReference type="CDD" id="cd01949">
    <property type="entry name" value="GGDEF"/>
    <property type="match status" value="1"/>
</dbReference>
<dbReference type="SUPFAM" id="SSF55073">
    <property type="entry name" value="Nucleotide cyclase"/>
    <property type="match status" value="1"/>
</dbReference>
<evidence type="ECO:0000259" key="5">
    <source>
        <dbReference type="PROSITE" id="PS50887"/>
    </source>
</evidence>
<dbReference type="NCBIfam" id="TIGR00254">
    <property type="entry name" value="GGDEF"/>
    <property type="match status" value="1"/>
</dbReference>
<proteinExistence type="predicted"/>
<name>A4TWB8_9PROT</name>
<dbReference type="InterPro" id="IPR011006">
    <property type="entry name" value="CheY-like_superfamily"/>
</dbReference>
<reference evidence="6" key="1">
    <citation type="journal article" date="2007" name="J. Bacteriol.">
        <title>Comparative genome analysis of four magnetotactic bacteria reveals a complex set of group-specific genes implicated in magnetosome biomineralization and function.</title>
        <authorList>
            <person name="Richter M."/>
            <person name="Kube M."/>
            <person name="Bazylinski D.A."/>
            <person name="Lombardot T."/>
            <person name="Gloeckner F.O."/>
            <person name="Reinhardt R."/>
            <person name="Schueler D."/>
        </authorList>
    </citation>
    <scope>NUCLEOTIDE SEQUENCE</scope>
    <source>
        <strain evidence="6">MSR-1</strain>
    </source>
</reference>
<organism evidence="6">
    <name type="scientific">Magnetospirillum gryphiswaldense</name>
    <dbReference type="NCBI Taxonomy" id="55518"/>
    <lineage>
        <taxon>Bacteria</taxon>
        <taxon>Pseudomonadati</taxon>
        <taxon>Pseudomonadota</taxon>
        <taxon>Alphaproteobacteria</taxon>
        <taxon>Rhodospirillales</taxon>
        <taxon>Rhodospirillaceae</taxon>
        <taxon>Magnetospirillum</taxon>
    </lineage>
</organism>
<dbReference type="GO" id="GO:0043709">
    <property type="term" value="P:cell adhesion involved in single-species biofilm formation"/>
    <property type="evidence" value="ECO:0007669"/>
    <property type="project" value="TreeGrafter"/>
</dbReference>
<dbReference type="Pfam" id="PF00990">
    <property type="entry name" value="GGDEF"/>
    <property type="match status" value="1"/>
</dbReference>
<evidence type="ECO:0000256" key="3">
    <source>
        <dbReference type="PROSITE-ProRule" id="PRU00169"/>
    </source>
</evidence>
<dbReference type="InterPro" id="IPR050469">
    <property type="entry name" value="Diguanylate_Cyclase"/>
</dbReference>
<dbReference type="PROSITE" id="PS50887">
    <property type="entry name" value="GGDEF"/>
    <property type="match status" value="1"/>
</dbReference>
<evidence type="ECO:0000313" key="6">
    <source>
        <dbReference type="EMBL" id="CAM74925.1"/>
    </source>
</evidence>
<dbReference type="Pfam" id="PF00072">
    <property type="entry name" value="Response_reg"/>
    <property type="match status" value="1"/>
</dbReference>
<accession>A4TWB8</accession>
<dbReference type="Gene3D" id="3.40.50.2300">
    <property type="match status" value="1"/>
</dbReference>
<dbReference type="EC" id="2.7.7.65" evidence="1"/>
<dbReference type="Gene3D" id="3.30.70.270">
    <property type="match status" value="1"/>
</dbReference>
<dbReference type="InterPro" id="IPR000160">
    <property type="entry name" value="GGDEF_dom"/>
</dbReference>
<dbReference type="SMART" id="SM00448">
    <property type="entry name" value="REC"/>
    <property type="match status" value="1"/>
</dbReference>
<dbReference type="InterPro" id="IPR043128">
    <property type="entry name" value="Rev_trsase/Diguanyl_cyclase"/>
</dbReference>
<feature type="modified residue" description="4-aspartylphosphate" evidence="3">
    <location>
        <position position="54"/>
    </location>
</feature>
<dbReference type="PANTHER" id="PTHR45138">
    <property type="entry name" value="REGULATORY COMPONENTS OF SENSORY TRANSDUCTION SYSTEM"/>
    <property type="match status" value="1"/>
</dbReference>
<feature type="domain" description="GGDEF" evidence="5">
    <location>
        <begin position="171"/>
        <end position="305"/>
    </location>
</feature>
<dbReference type="EMBL" id="CU459003">
    <property type="protein sequence ID" value="CAM74925.1"/>
    <property type="molecule type" value="Genomic_DNA"/>
</dbReference>
<dbReference type="GO" id="GO:0000160">
    <property type="term" value="P:phosphorelay signal transduction system"/>
    <property type="evidence" value="ECO:0007669"/>
    <property type="project" value="InterPro"/>
</dbReference>
<protein>
    <recommendedName>
        <fullName evidence="1">diguanylate cyclase</fullName>
        <ecNumber evidence="1">2.7.7.65</ecNumber>
    </recommendedName>
</protein>
<dbReference type="InterPro" id="IPR029787">
    <property type="entry name" value="Nucleotide_cyclase"/>
</dbReference>
<dbReference type="SUPFAM" id="SSF52172">
    <property type="entry name" value="CheY-like"/>
    <property type="match status" value="1"/>
</dbReference>
<dbReference type="InterPro" id="IPR001789">
    <property type="entry name" value="Sig_transdc_resp-reg_receiver"/>
</dbReference>
<gene>
    <name evidence="6" type="ORF">MGR_1749</name>
</gene>
<dbReference type="PANTHER" id="PTHR45138:SF9">
    <property type="entry name" value="DIGUANYLATE CYCLASE DGCM-RELATED"/>
    <property type="match status" value="1"/>
</dbReference>